<accession>A0ABW2HRG0</accession>
<dbReference type="InterPro" id="IPR027417">
    <property type="entry name" value="P-loop_NTPase"/>
</dbReference>
<dbReference type="PANTHER" id="PTHR10465:SF0">
    <property type="entry name" value="SARCALUMENIN"/>
    <property type="match status" value="1"/>
</dbReference>
<gene>
    <name evidence="7" type="ORF">ACFQS1_13305</name>
</gene>
<keyword evidence="2" id="KW-0547">Nucleotide-binding</keyword>
<keyword evidence="3" id="KW-0378">Hydrolase</keyword>
<protein>
    <submittedName>
        <fullName evidence="7">Dynamin family protein</fullName>
    </submittedName>
</protein>
<evidence type="ECO:0000259" key="6">
    <source>
        <dbReference type="Pfam" id="PF00350"/>
    </source>
</evidence>
<organism evidence="7 8">
    <name type="scientific">Paractinoplanes rhizophilus</name>
    <dbReference type="NCBI Taxonomy" id="1416877"/>
    <lineage>
        <taxon>Bacteria</taxon>
        <taxon>Bacillati</taxon>
        <taxon>Actinomycetota</taxon>
        <taxon>Actinomycetes</taxon>
        <taxon>Micromonosporales</taxon>
        <taxon>Micromonosporaceae</taxon>
        <taxon>Paractinoplanes</taxon>
    </lineage>
</organism>
<keyword evidence="8" id="KW-1185">Reference proteome</keyword>
<evidence type="ECO:0000256" key="2">
    <source>
        <dbReference type="ARBA" id="ARBA00022741"/>
    </source>
</evidence>
<evidence type="ECO:0000313" key="8">
    <source>
        <dbReference type="Proteomes" id="UP001596548"/>
    </source>
</evidence>
<evidence type="ECO:0000313" key="7">
    <source>
        <dbReference type="EMBL" id="MFC7274967.1"/>
    </source>
</evidence>
<comment type="caution">
    <text evidence="7">The sequence shown here is derived from an EMBL/GenBank/DDBJ whole genome shotgun (WGS) entry which is preliminary data.</text>
</comment>
<evidence type="ECO:0000256" key="1">
    <source>
        <dbReference type="ARBA" id="ARBA00004370"/>
    </source>
</evidence>
<dbReference type="InterPro" id="IPR045063">
    <property type="entry name" value="Dynamin_N"/>
</dbReference>
<dbReference type="PANTHER" id="PTHR10465">
    <property type="entry name" value="TRANSMEMBRANE GTPASE FZO1"/>
    <property type="match status" value="1"/>
</dbReference>
<dbReference type="SUPFAM" id="SSF52540">
    <property type="entry name" value="P-loop containing nucleoside triphosphate hydrolases"/>
    <property type="match status" value="1"/>
</dbReference>
<reference evidence="8" key="1">
    <citation type="journal article" date="2019" name="Int. J. Syst. Evol. Microbiol.">
        <title>The Global Catalogue of Microorganisms (GCM) 10K type strain sequencing project: providing services to taxonomists for standard genome sequencing and annotation.</title>
        <authorList>
            <consortium name="The Broad Institute Genomics Platform"/>
            <consortium name="The Broad Institute Genome Sequencing Center for Infectious Disease"/>
            <person name="Wu L."/>
            <person name="Ma J."/>
        </authorList>
    </citation>
    <scope>NUCLEOTIDE SEQUENCE [LARGE SCALE GENOMIC DNA]</scope>
    <source>
        <strain evidence="8">XZYJT-10</strain>
    </source>
</reference>
<keyword evidence="5" id="KW-0472">Membrane</keyword>
<dbReference type="EMBL" id="JBHTBJ010000007">
    <property type="protein sequence ID" value="MFC7274967.1"/>
    <property type="molecule type" value="Genomic_DNA"/>
</dbReference>
<evidence type="ECO:0000256" key="5">
    <source>
        <dbReference type="ARBA" id="ARBA00023136"/>
    </source>
</evidence>
<comment type="subcellular location">
    <subcellularLocation>
        <location evidence="1">Membrane</location>
    </subcellularLocation>
</comment>
<feature type="domain" description="Dynamin N-terminal" evidence="6">
    <location>
        <begin position="41"/>
        <end position="145"/>
    </location>
</feature>
<dbReference type="InterPro" id="IPR027094">
    <property type="entry name" value="Mitofusin_fam"/>
</dbReference>
<dbReference type="Gene3D" id="3.40.50.300">
    <property type="entry name" value="P-loop containing nucleotide triphosphate hydrolases"/>
    <property type="match status" value="1"/>
</dbReference>
<evidence type="ECO:0000256" key="3">
    <source>
        <dbReference type="ARBA" id="ARBA00022801"/>
    </source>
</evidence>
<dbReference type="Pfam" id="PF00350">
    <property type="entry name" value="Dynamin_N"/>
    <property type="match status" value="1"/>
</dbReference>
<dbReference type="Proteomes" id="UP001596548">
    <property type="component" value="Unassembled WGS sequence"/>
</dbReference>
<name>A0ABW2HRG0_9ACTN</name>
<sequence length="520" mass="54873">MSGPLSASVATLCDQIAGRLGPEGGSQVRQIGDRLGEPLRVAIAGRLKAGKSTLVNALIGRRVAPTAVGECTRVVTRFRYGPADRVDVVCRDGERRSLPLDDDGMIPQRLGVPLSRVAYVDVTLTSEKLRDLTVVDTPGLASTDAMVSARAEEAAGMSTARADQAAGMSTARAEQAVGVSTAPFDADIDADSASEVAAAEAVVYVFTQAVRADDVRALDAFRDASARLASSPINALGVFGKADTLVGGAGDPWPVAGPLAAQQAELLARTVSDVVPVIGLLAETGEAGRLTAADGAALRGLAALPAGELRLLLASVDLFRTRPAPVPAERRERLLGLLDLYGIGFAVAQLSADPRLGTGELVRRLVAASGFPRLRETLEQAFRWRADAIKAGWALGRLERMAGHTRDEHDRDTLRDAVEGLLRDPAYHRLRLLDAAQRVATGAVPLPADWEAELTRLATSDDPRWILRLPDAGADELAAAARAAANRWRVYAVAGAGPAQSRVAQVAHRGFHILAQQVRR</sequence>
<proteinExistence type="predicted"/>
<evidence type="ECO:0000256" key="4">
    <source>
        <dbReference type="ARBA" id="ARBA00023134"/>
    </source>
</evidence>
<keyword evidence="4" id="KW-0342">GTP-binding</keyword>